<evidence type="ECO:0000313" key="3">
    <source>
        <dbReference type="EMBL" id="MBB5071413.1"/>
    </source>
</evidence>
<dbReference type="Pfam" id="PF01471">
    <property type="entry name" value="PG_binding_1"/>
    <property type="match status" value="1"/>
</dbReference>
<keyword evidence="4" id="KW-1185">Reference proteome</keyword>
<dbReference type="InterPro" id="IPR013230">
    <property type="entry name" value="Peptidase_M15A_C"/>
</dbReference>
<dbReference type="InterPro" id="IPR036365">
    <property type="entry name" value="PGBD-like_sf"/>
</dbReference>
<dbReference type="GO" id="GO:0016787">
    <property type="term" value="F:hydrolase activity"/>
    <property type="evidence" value="ECO:0007669"/>
    <property type="project" value="UniProtKB-KW"/>
</dbReference>
<dbReference type="InterPro" id="IPR009045">
    <property type="entry name" value="Zn_M74/Hedgehog-like"/>
</dbReference>
<dbReference type="Pfam" id="PF08291">
    <property type="entry name" value="Peptidase_M15_3"/>
    <property type="match status" value="1"/>
</dbReference>
<dbReference type="SUPFAM" id="SSF55166">
    <property type="entry name" value="Hedgehog/DD-peptidase"/>
    <property type="match status" value="1"/>
</dbReference>
<reference evidence="3 4" key="1">
    <citation type="submission" date="2020-08" db="EMBL/GenBank/DDBJ databases">
        <title>Sequencing the genomes of 1000 actinobacteria strains.</title>
        <authorList>
            <person name="Klenk H.-P."/>
        </authorList>
    </citation>
    <scope>NUCLEOTIDE SEQUENCE [LARGE SCALE GENOMIC DNA]</scope>
    <source>
        <strain evidence="3 4">DSM 45582</strain>
    </source>
</reference>
<evidence type="ECO:0000313" key="4">
    <source>
        <dbReference type="Proteomes" id="UP000580474"/>
    </source>
</evidence>
<dbReference type="SUPFAM" id="SSF47090">
    <property type="entry name" value="PGBD-like"/>
    <property type="match status" value="1"/>
</dbReference>
<name>A0A840NMT3_9PSEU</name>
<feature type="domain" description="Peptidoglycan binding-like" evidence="1">
    <location>
        <begin position="52"/>
        <end position="113"/>
    </location>
</feature>
<proteinExistence type="predicted"/>
<keyword evidence="3" id="KW-0378">Hydrolase</keyword>
<gene>
    <name evidence="3" type="ORF">BJ969_004501</name>
</gene>
<dbReference type="Proteomes" id="UP000580474">
    <property type="component" value="Unassembled WGS sequence"/>
</dbReference>
<protein>
    <submittedName>
        <fullName evidence="3">Peptidoglycan hydrolase-like protein with peptidoglycan-binding domain</fullName>
    </submittedName>
</protein>
<dbReference type="RefSeq" id="WP_184481739.1">
    <property type="nucleotide sequence ID" value="NZ_JACHIV010000001.1"/>
</dbReference>
<sequence length="251" mass="26131">MGGERIRSVLAAPVRLCAAVAVALLVVAGVSAVAAPEAAAYSWTRQLQEGDSGDDVQELQIRVAGWAADEASKTNVAVDGQFGPGTKAAVSRFQSAYGLSASGVVDTPTQDALNALEDSDGSTAHFDFAEFESKDGAGFGSGNVDASTVQENVRRLMYKLEAVRTKAGDAAITVNSGFRSLAHNESVGGVPNSQHTYGIAADVVISGQGVGDTIGYAQTSGFSGIIRYDTFTHVDSRAEYDYGASSWYWSV</sequence>
<comment type="caution">
    <text evidence="3">The sequence shown here is derived from an EMBL/GenBank/DDBJ whole genome shotgun (WGS) entry which is preliminary data.</text>
</comment>
<dbReference type="Gene3D" id="3.30.1380.10">
    <property type="match status" value="1"/>
</dbReference>
<accession>A0A840NMT3</accession>
<evidence type="ECO:0000259" key="2">
    <source>
        <dbReference type="Pfam" id="PF08291"/>
    </source>
</evidence>
<feature type="domain" description="Peptidase M15A C-terminal" evidence="2">
    <location>
        <begin position="142"/>
        <end position="235"/>
    </location>
</feature>
<dbReference type="EMBL" id="JACHIV010000001">
    <property type="protein sequence ID" value="MBB5071413.1"/>
    <property type="molecule type" value="Genomic_DNA"/>
</dbReference>
<dbReference type="Gene3D" id="1.10.101.10">
    <property type="entry name" value="PGBD-like superfamily/PGBD"/>
    <property type="match status" value="1"/>
</dbReference>
<organism evidence="3 4">
    <name type="scientific">Saccharopolyspora gloriosae</name>
    <dbReference type="NCBI Taxonomy" id="455344"/>
    <lineage>
        <taxon>Bacteria</taxon>
        <taxon>Bacillati</taxon>
        <taxon>Actinomycetota</taxon>
        <taxon>Actinomycetes</taxon>
        <taxon>Pseudonocardiales</taxon>
        <taxon>Pseudonocardiaceae</taxon>
        <taxon>Saccharopolyspora</taxon>
    </lineage>
</organism>
<dbReference type="InterPro" id="IPR002477">
    <property type="entry name" value="Peptidoglycan-bd-like"/>
</dbReference>
<dbReference type="InterPro" id="IPR036366">
    <property type="entry name" value="PGBDSf"/>
</dbReference>
<evidence type="ECO:0000259" key="1">
    <source>
        <dbReference type="Pfam" id="PF01471"/>
    </source>
</evidence>
<dbReference type="AlphaFoldDB" id="A0A840NMT3"/>